<accession>A0ABD3GY97</accession>
<gene>
    <name evidence="13" type="ORF">R1sor_002250</name>
</gene>
<keyword evidence="5" id="KW-0804">Transcription</keyword>
<protein>
    <recommendedName>
        <fullName evidence="12">Homeobox domain-containing protein</fullName>
    </recommendedName>
</protein>
<evidence type="ECO:0000256" key="8">
    <source>
        <dbReference type="PROSITE-ProRule" id="PRU00108"/>
    </source>
</evidence>
<dbReference type="PANTHER" id="PTHR24326">
    <property type="entry name" value="HOMEOBOX-LEUCINE ZIPPER PROTEIN"/>
    <property type="match status" value="1"/>
</dbReference>
<dbReference type="CDD" id="cd00086">
    <property type="entry name" value="homeodomain"/>
    <property type="match status" value="1"/>
</dbReference>
<evidence type="ECO:0000256" key="3">
    <source>
        <dbReference type="ARBA" id="ARBA00023125"/>
    </source>
</evidence>
<evidence type="ECO:0000313" key="13">
    <source>
        <dbReference type="EMBL" id="KAL3684228.1"/>
    </source>
</evidence>
<dbReference type="FunFam" id="1.10.10.60:FF:000159">
    <property type="entry name" value="Homeobox-leucine zipper protein HAT5"/>
    <property type="match status" value="1"/>
</dbReference>
<reference evidence="13 14" key="1">
    <citation type="submission" date="2024-09" db="EMBL/GenBank/DDBJ databases">
        <title>Chromosome-scale assembly of Riccia sorocarpa.</title>
        <authorList>
            <person name="Paukszto L."/>
        </authorList>
    </citation>
    <scope>NUCLEOTIDE SEQUENCE [LARGE SCALE GENOMIC DNA]</scope>
    <source>
        <strain evidence="13">LP-2024</strain>
        <tissue evidence="13">Aerial parts of the thallus</tissue>
    </source>
</reference>
<keyword evidence="14" id="KW-1185">Reference proteome</keyword>
<name>A0ABD3GY97_9MARC</name>
<dbReference type="GO" id="GO:0043565">
    <property type="term" value="F:sequence-specific DNA binding"/>
    <property type="evidence" value="ECO:0007669"/>
    <property type="project" value="UniProtKB-ARBA"/>
</dbReference>
<dbReference type="GO" id="GO:0006355">
    <property type="term" value="P:regulation of DNA-templated transcription"/>
    <property type="evidence" value="ECO:0007669"/>
    <property type="project" value="UniProtKB-ARBA"/>
</dbReference>
<feature type="region of interest" description="Disordered" evidence="11">
    <location>
        <begin position="73"/>
        <end position="95"/>
    </location>
</feature>
<dbReference type="Pfam" id="PF00046">
    <property type="entry name" value="Homeodomain"/>
    <property type="match status" value="1"/>
</dbReference>
<dbReference type="InterPro" id="IPR045224">
    <property type="entry name" value="HDZip_class_I_plant"/>
</dbReference>
<sequence length="408" mass="44000">MMAASARAYNAAANVMLMRNESASADTLVAMLASCGASPGLQAPRSVGVGGLEEAVMGGVGVGGQKRPFYPIFDTSEDNGGDDDGGEDCSGHHVEKKRRLSVDQVRSLEKNFELENKLEPERKMQLARELGLQPRQVAVWFQNRRARWKTKQLERDYDVLKADYDNLKLSFDSIVAEKEKLQAEVLQLTKRLQGKEPERDVGQVDEPGEMDVAGLGGSLLESTELLASVSEEGGDAYQQKKRILVISSSSAGKEIPIIKCSKEKEGSTSSESNSSEIMNADSPHPIDSDLSSGVDQKVTINVCSSPKTSPVKGFGNSGGDEGVAVGGVVDPIITAAVDASLVQFAEELCANHRLVPQQGEAGAFHRIAVKLEEEGAVGSNVNSVLQEECTNYFYAIDDHGSLPWWEWP</sequence>
<dbReference type="GO" id="GO:0042802">
    <property type="term" value="F:identical protein binding"/>
    <property type="evidence" value="ECO:0007669"/>
    <property type="project" value="UniProtKB-ARBA"/>
</dbReference>
<dbReference type="Gene3D" id="1.10.10.60">
    <property type="entry name" value="Homeodomain-like"/>
    <property type="match status" value="1"/>
</dbReference>
<keyword evidence="4 8" id="KW-0371">Homeobox</keyword>
<dbReference type="AlphaFoldDB" id="A0ABD3GY97"/>
<dbReference type="InterPro" id="IPR017970">
    <property type="entry name" value="Homeobox_CS"/>
</dbReference>
<dbReference type="Proteomes" id="UP001633002">
    <property type="component" value="Unassembled WGS sequence"/>
</dbReference>
<evidence type="ECO:0000256" key="10">
    <source>
        <dbReference type="SAM" id="Coils"/>
    </source>
</evidence>
<comment type="similarity">
    <text evidence="7">Belongs to the HD-ZIP homeobox family. Class I subfamily.</text>
</comment>
<organism evidence="13 14">
    <name type="scientific">Riccia sorocarpa</name>
    <dbReference type="NCBI Taxonomy" id="122646"/>
    <lineage>
        <taxon>Eukaryota</taxon>
        <taxon>Viridiplantae</taxon>
        <taxon>Streptophyta</taxon>
        <taxon>Embryophyta</taxon>
        <taxon>Marchantiophyta</taxon>
        <taxon>Marchantiopsida</taxon>
        <taxon>Marchantiidae</taxon>
        <taxon>Marchantiales</taxon>
        <taxon>Ricciaceae</taxon>
        <taxon>Riccia</taxon>
    </lineage>
</organism>
<feature type="compositionally biased region" description="Low complexity" evidence="11">
    <location>
        <begin position="267"/>
        <end position="276"/>
    </location>
</feature>
<evidence type="ECO:0000256" key="4">
    <source>
        <dbReference type="ARBA" id="ARBA00023155"/>
    </source>
</evidence>
<comment type="subcellular location">
    <subcellularLocation>
        <location evidence="1 8 9">Nucleus</location>
    </subcellularLocation>
</comment>
<feature type="compositionally biased region" description="Acidic residues" evidence="11">
    <location>
        <begin position="75"/>
        <end position="87"/>
    </location>
</feature>
<evidence type="ECO:0000256" key="1">
    <source>
        <dbReference type="ARBA" id="ARBA00004123"/>
    </source>
</evidence>
<dbReference type="Pfam" id="PF02183">
    <property type="entry name" value="HALZ"/>
    <property type="match status" value="1"/>
</dbReference>
<dbReference type="InterPro" id="IPR001356">
    <property type="entry name" value="HD"/>
</dbReference>
<dbReference type="InterPro" id="IPR009057">
    <property type="entry name" value="Homeodomain-like_sf"/>
</dbReference>
<dbReference type="PROSITE" id="PS50071">
    <property type="entry name" value="HOMEOBOX_2"/>
    <property type="match status" value="1"/>
</dbReference>
<feature type="region of interest" description="Disordered" evidence="11">
    <location>
        <begin position="261"/>
        <end position="291"/>
    </location>
</feature>
<keyword evidence="2" id="KW-0805">Transcription regulation</keyword>
<feature type="domain" description="Homeobox" evidence="12">
    <location>
        <begin position="91"/>
        <end position="151"/>
    </location>
</feature>
<evidence type="ECO:0000256" key="6">
    <source>
        <dbReference type="ARBA" id="ARBA00023242"/>
    </source>
</evidence>
<evidence type="ECO:0000256" key="7">
    <source>
        <dbReference type="ARBA" id="ARBA00025748"/>
    </source>
</evidence>
<evidence type="ECO:0000256" key="9">
    <source>
        <dbReference type="RuleBase" id="RU000682"/>
    </source>
</evidence>
<dbReference type="PRINTS" id="PR00031">
    <property type="entry name" value="HTHREPRESSR"/>
</dbReference>
<dbReference type="PROSITE" id="PS00027">
    <property type="entry name" value="HOMEOBOX_1"/>
    <property type="match status" value="1"/>
</dbReference>
<evidence type="ECO:0000313" key="14">
    <source>
        <dbReference type="Proteomes" id="UP001633002"/>
    </source>
</evidence>
<feature type="coiled-coil region" evidence="10">
    <location>
        <begin position="150"/>
        <end position="191"/>
    </location>
</feature>
<evidence type="ECO:0000259" key="12">
    <source>
        <dbReference type="PROSITE" id="PS50071"/>
    </source>
</evidence>
<feature type="DNA-binding region" description="Homeobox" evidence="8">
    <location>
        <begin position="93"/>
        <end position="152"/>
    </location>
</feature>
<dbReference type="SUPFAM" id="SSF46689">
    <property type="entry name" value="Homeodomain-like"/>
    <property type="match status" value="1"/>
</dbReference>
<dbReference type="PANTHER" id="PTHR24326:SF606">
    <property type="entry name" value="HOMEOBOX-LEUCINE ZIPPER PROTEIN ATHB-54"/>
    <property type="match status" value="1"/>
</dbReference>
<evidence type="ECO:0000256" key="11">
    <source>
        <dbReference type="SAM" id="MobiDB-lite"/>
    </source>
</evidence>
<dbReference type="EMBL" id="JBJQOH010000006">
    <property type="protein sequence ID" value="KAL3684228.1"/>
    <property type="molecule type" value="Genomic_DNA"/>
</dbReference>
<keyword evidence="3 8" id="KW-0238">DNA-binding</keyword>
<keyword evidence="10" id="KW-0175">Coiled coil</keyword>
<evidence type="ECO:0000256" key="5">
    <source>
        <dbReference type="ARBA" id="ARBA00023163"/>
    </source>
</evidence>
<dbReference type="InterPro" id="IPR003106">
    <property type="entry name" value="Leu_zip_homeo"/>
</dbReference>
<keyword evidence="6 8" id="KW-0539">Nucleus</keyword>
<dbReference type="SMART" id="SM00389">
    <property type="entry name" value="HOX"/>
    <property type="match status" value="1"/>
</dbReference>
<comment type="caution">
    <text evidence="13">The sequence shown here is derived from an EMBL/GenBank/DDBJ whole genome shotgun (WGS) entry which is preliminary data.</text>
</comment>
<evidence type="ECO:0000256" key="2">
    <source>
        <dbReference type="ARBA" id="ARBA00023015"/>
    </source>
</evidence>
<dbReference type="GO" id="GO:0005634">
    <property type="term" value="C:nucleus"/>
    <property type="evidence" value="ECO:0007669"/>
    <property type="project" value="UniProtKB-SubCell"/>
</dbReference>
<proteinExistence type="inferred from homology"/>
<dbReference type="InterPro" id="IPR000047">
    <property type="entry name" value="HTH_motif"/>
</dbReference>